<accession>A0A8T1WS36</accession>
<sequence length="210" mass="24367">LFDAETILFKRQCPPQHYPRSLCKAAYSPFYAKVGKRKKQKADEVGDDDDTQQPYSNVICKLSRVWNSYVVDYIKLNASTLFDVFNRIYNDDGVKVFVERELKMVRPAEWKRRPATQQKELKPLNVDSFRSENDTIQCKVFGASWMETSSRKFAHEVKTNEYAVSVLLKRTSIPKKEKKKKRSQKQKGRGCKKRKTNGGNVVECSQVTVK</sequence>
<proteinExistence type="predicted"/>
<feature type="non-terminal residue" evidence="2">
    <location>
        <position position="1"/>
    </location>
</feature>
<feature type="compositionally biased region" description="Polar residues" evidence="1">
    <location>
        <begin position="197"/>
        <end position="210"/>
    </location>
</feature>
<evidence type="ECO:0000256" key="1">
    <source>
        <dbReference type="SAM" id="MobiDB-lite"/>
    </source>
</evidence>
<feature type="compositionally biased region" description="Basic residues" evidence="1">
    <location>
        <begin position="173"/>
        <end position="196"/>
    </location>
</feature>
<comment type="caution">
    <text evidence="2">The sequence shown here is derived from an EMBL/GenBank/DDBJ whole genome shotgun (WGS) entry which is preliminary data.</text>
</comment>
<keyword evidence="3" id="KW-1185">Reference proteome</keyword>
<protein>
    <submittedName>
        <fullName evidence="2">Uncharacterized protein</fullName>
    </submittedName>
</protein>
<dbReference type="AlphaFoldDB" id="A0A8T1WS36"/>
<name>A0A8T1WS36_9STRA</name>
<organism evidence="2 3">
    <name type="scientific">Phytophthora boehmeriae</name>
    <dbReference type="NCBI Taxonomy" id="109152"/>
    <lineage>
        <taxon>Eukaryota</taxon>
        <taxon>Sar</taxon>
        <taxon>Stramenopiles</taxon>
        <taxon>Oomycota</taxon>
        <taxon>Peronosporomycetes</taxon>
        <taxon>Peronosporales</taxon>
        <taxon>Peronosporaceae</taxon>
        <taxon>Phytophthora</taxon>
    </lineage>
</organism>
<evidence type="ECO:0000313" key="2">
    <source>
        <dbReference type="EMBL" id="KAG7396285.1"/>
    </source>
</evidence>
<gene>
    <name evidence="2" type="ORF">PHYBOEH_002510</name>
</gene>
<feature type="region of interest" description="Disordered" evidence="1">
    <location>
        <begin position="173"/>
        <end position="210"/>
    </location>
</feature>
<dbReference type="Proteomes" id="UP000693981">
    <property type="component" value="Unassembled WGS sequence"/>
</dbReference>
<reference evidence="2" key="1">
    <citation type="submission" date="2021-02" db="EMBL/GenBank/DDBJ databases">
        <authorList>
            <person name="Palmer J.M."/>
        </authorList>
    </citation>
    <scope>NUCLEOTIDE SEQUENCE</scope>
    <source>
        <strain evidence="2">SCRP23</strain>
    </source>
</reference>
<evidence type="ECO:0000313" key="3">
    <source>
        <dbReference type="Proteomes" id="UP000693981"/>
    </source>
</evidence>
<dbReference type="EMBL" id="JAGDFL010000164">
    <property type="protein sequence ID" value="KAG7396285.1"/>
    <property type="molecule type" value="Genomic_DNA"/>
</dbReference>